<evidence type="ECO:0000256" key="3">
    <source>
        <dbReference type="ARBA" id="ARBA00022737"/>
    </source>
</evidence>
<evidence type="ECO:0000256" key="5">
    <source>
        <dbReference type="ARBA" id="ARBA00023014"/>
    </source>
</evidence>
<gene>
    <name evidence="7" type="ORF">SAMN05660652_00139</name>
</gene>
<keyword evidence="1" id="KW-0004">4Fe-4S</keyword>
<evidence type="ECO:0000259" key="6">
    <source>
        <dbReference type="Pfam" id="PF02754"/>
    </source>
</evidence>
<evidence type="ECO:0000313" key="7">
    <source>
        <dbReference type="EMBL" id="SDG56569.1"/>
    </source>
</evidence>
<dbReference type="OrthoDB" id="9765258at2"/>
<dbReference type="GO" id="GO:0046872">
    <property type="term" value="F:metal ion binding"/>
    <property type="evidence" value="ECO:0007669"/>
    <property type="project" value="UniProtKB-KW"/>
</dbReference>
<keyword evidence="5" id="KW-0411">Iron-sulfur</keyword>
<dbReference type="GO" id="GO:0051539">
    <property type="term" value="F:4 iron, 4 sulfur cluster binding"/>
    <property type="evidence" value="ECO:0007669"/>
    <property type="project" value="UniProtKB-KW"/>
</dbReference>
<keyword evidence="4" id="KW-0408">Iron</keyword>
<dbReference type="GO" id="GO:0016491">
    <property type="term" value="F:oxidoreductase activity"/>
    <property type="evidence" value="ECO:0007669"/>
    <property type="project" value="UniProtKB-ARBA"/>
</dbReference>
<dbReference type="PANTHER" id="PTHR32479:SF19">
    <property type="entry name" value="ANAEROBIC GLYCEROL-3-PHOSPHATE DEHYDROGENASE SUBUNIT C"/>
    <property type="match status" value="1"/>
</dbReference>
<evidence type="ECO:0000256" key="2">
    <source>
        <dbReference type="ARBA" id="ARBA00022723"/>
    </source>
</evidence>
<feature type="domain" description="Cysteine-rich" evidence="6">
    <location>
        <begin position="169"/>
        <end position="253"/>
    </location>
</feature>
<dbReference type="STRING" id="83767.SAMN05660652_00139"/>
<dbReference type="RefSeq" id="WP_091931886.1">
    <property type="nucleotide sequence ID" value="NZ_FNCY01000001.1"/>
</dbReference>
<evidence type="ECO:0000313" key="8">
    <source>
        <dbReference type="Proteomes" id="UP000198607"/>
    </source>
</evidence>
<dbReference type="Pfam" id="PF02754">
    <property type="entry name" value="CCG"/>
    <property type="match status" value="2"/>
</dbReference>
<accession>A0A1G7VB50</accession>
<sequence>MPEIPPEQFVRQTIDRCTACDWCREYLEESTCLFFHRLFRLHDRRTAGGAAITDTEMEQLPDLCNHCGLCPCIDIRTLIRQAKDGFAKRRGVPITVRALEDLRLLSRTAGAVPRIANALLQHRQIGPGLKRLAGIHPDRKLPSFPRQSFDVWVRARKLDQPTPTDGRKVAYFVGCTARYLFPEVARATVEVLERNGVSVYVPPQRCCSMPSLLEGDRAFTLKNARFNLESLAQGVDAGYDIICSCPTCGYFLKSVQPAEAVYSPEYRARIAPIAAEEGNNLERIGRRLRAEDPLLGQRQDTLIQRASKPMTLKFVLAGLLRDRGYFAEFDGIQRLKIASRTYDLGEYLRELDTQRQFDRRFTPASPSLAYFSPCHQREQEIGTPWLDVLAGVPGIDLQRFGDTLDCCGLGGLMGYKTAFHATSAAIGGRLARKAQATGAEELVTDCLSCRMQFNQLLPQRVSHPVELLAAAYRAADNDAVSGGEP</sequence>
<organism evidence="7 8">
    <name type="scientific">Propionivibrio dicarboxylicus</name>
    <dbReference type="NCBI Taxonomy" id="83767"/>
    <lineage>
        <taxon>Bacteria</taxon>
        <taxon>Pseudomonadati</taxon>
        <taxon>Pseudomonadota</taxon>
        <taxon>Betaproteobacteria</taxon>
        <taxon>Rhodocyclales</taxon>
        <taxon>Rhodocyclaceae</taxon>
        <taxon>Propionivibrio</taxon>
    </lineage>
</organism>
<dbReference type="InterPro" id="IPR004017">
    <property type="entry name" value="Cys_rich_dom"/>
</dbReference>
<feature type="domain" description="Cysteine-rich" evidence="6">
    <location>
        <begin position="369"/>
        <end position="453"/>
    </location>
</feature>
<dbReference type="PANTHER" id="PTHR32479">
    <property type="entry name" value="GLYCOLATE OXIDASE IRON-SULFUR SUBUNIT"/>
    <property type="match status" value="1"/>
</dbReference>
<reference evidence="7 8" key="1">
    <citation type="submission" date="2016-10" db="EMBL/GenBank/DDBJ databases">
        <authorList>
            <person name="de Groot N.N."/>
        </authorList>
    </citation>
    <scope>NUCLEOTIDE SEQUENCE [LARGE SCALE GENOMIC DNA]</scope>
    <source>
        <strain evidence="7 8">DSM 5885</strain>
    </source>
</reference>
<protein>
    <submittedName>
        <fullName evidence="7">Glycerol-3-phosphate dehydrogenase subunit C</fullName>
    </submittedName>
</protein>
<proteinExistence type="predicted"/>
<evidence type="ECO:0000256" key="4">
    <source>
        <dbReference type="ARBA" id="ARBA00023004"/>
    </source>
</evidence>
<dbReference type="Proteomes" id="UP000198607">
    <property type="component" value="Unassembled WGS sequence"/>
</dbReference>
<evidence type="ECO:0000256" key="1">
    <source>
        <dbReference type="ARBA" id="ARBA00022485"/>
    </source>
</evidence>
<keyword evidence="8" id="KW-1185">Reference proteome</keyword>
<name>A0A1G7VB50_9RHOO</name>
<keyword evidence="3" id="KW-0677">Repeat</keyword>
<keyword evidence="2" id="KW-0479">Metal-binding</keyword>
<dbReference type="AlphaFoldDB" id="A0A1G7VB50"/>
<dbReference type="EMBL" id="FNCY01000001">
    <property type="protein sequence ID" value="SDG56569.1"/>
    <property type="molecule type" value="Genomic_DNA"/>
</dbReference>